<keyword evidence="1" id="KW-0812">Transmembrane</keyword>
<keyword evidence="3" id="KW-1185">Reference proteome</keyword>
<gene>
    <name evidence="2" type="ORF">ER308_20315</name>
</gene>
<dbReference type="Proteomes" id="UP000291469">
    <property type="component" value="Chromosome"/>
</dbReference>
<dbReference type="AlphaFoldDB" id="A0A411YKH1"/>
<sequence>MGYLELFVIFLGSIGLALLLGTGTAYLRYRRTGSFPGQPEDARPEATAAAVRGAKVRMVLGAALAAPFAWILARLLA</sequence>
<proteinExistence type="predicted"/>
<organism evidence="2 3">
    <name type="scientific">Egibacter rhizosphaerae</name>
    <dbReference type="NCBI Taxonomy" id="1670831"/>
    <lineage>
        <taxon>Bacteria</taxon>
        <taxon>Bacillati</taxon>
        <taxon>Actinomycetota</taxon>
        <taxon>Nitriliruptoria</taxon>
        <taxon>Egibacterales</taxon>
        <taxon>Egibacteraceae</taxon>
        <taxon>Egibacter</taxon>
    </lineage>
</organism>
<accession>A0A411YKH1</accession>
<name>A0A411YKH1_9ACTN</name>
<keyword evidence="1" id="KW-1133">Transmembrane helix</keyword>
<dbReference type="RefSeq" id="WP_131156672.1">
    <property type="nucleotide sequence ID" value="NZ_CP036402.1"/>
</dbReference>
<feature type="transmembrane region" description="Helical" evidence="1">
    <location>
        <begin position="58"/>
        <end position="76"/>
    </location>
</feature>
<feature type="transmembrane region" description="Helical" evidence="1">
    <location>
        <begin position="6"/>
        <end position="27"/>
    </location>
</feature>
<dbReference type="EMBL" id="CP036402">
    <property type="protein sequence ID" value="QBI21680.1"/>
    <property type="molecule type" value="Genomic_DNA"/>
</dbReference>
<dbReference type="KEGG" id="erz:ER308_20315"/>
<evidence type="ECO:0000313" key="2">
    <source>
        <dbReference type="EMBL" id="QBI21680.1"/>
    </source>
</evidence>
<protein>
    <submittedName>
        <fullName evidence="2">Uncharacterized protein</fullName>
    </submittedName>
</protein>
<evidence type="ECO:0000313" key="3">
    <source>
        <dbReference type="Proteomes" id="UP000291469"/>
    </source>
</evidence>
<reference evidence="2 3" key="1">
    <citation type="submission" date="2019-01" db="EMBL/GenBank/DDBJ databases">
        <title>Egibacter rhizosphaerae EGI 80759T.</title>
        <authorList>
            <person name="Chen D.-D."/>
            <person name="Tian Y."/>
            <person name="Jiao J.-Y."/>
            <person name="Zhang X.-T."/>
            <person name="Zhang Y.-G."/>
            <person name="Zhang Y."/>
            <person name="Xiao M."/>
            <person name="Shu W.-S."/>
            <person name="Li W.-J."/>
        </authorList>
    </citation>
    <scope>NUCLEOTIDE SEQUENCE [LARGE SCALE GENOMIC DNA]</scope>
    <source>
        <strain evidence="2 3">EGI 80759</strain>
    </source>
</reference>
<evidence type="ECO:0000256" key="1">
    <source>
        <dbReference type="SAM" id="Phobius"/>
    </source>
</evidence>
<keyword evidence="1" id="KW-0472">Membrane</keyword>